<proteinExistence type="predicted"/>
<evidence type="ECO:0000313" key="3">
    <source>
        <dbReference type="EMBL" id="OJJ44759.1"/>
    </source>
</evidence>
<protein>
    <submittedName>
        <fullName evidence="3">Uncharacterized protein</fullName>
    </submittedName>
</protein>
<sequence length="78" mass="8328">MTTPKKVLGRSAGSINAPIAAFTMAVLLCSYCFSSIRTARREAEHASPTTTRDRPSARSDSWIADALEESRKGGNKGA</sequence>
<dbReference type="OrthoDB" id="5304367at2759"/>
<accession>A0A1L9SC87</accession>
<feature type="region of interest" description="Disordered" evidence="1">
    <location>
        <begin position="41"/>
        <end position="78"/>
    </location>
</feature>
<dbReference type="RefSeq" id="XP_022579269.1">
    <property type="nucleotide sequence ID" value="XM_022723650.1"/>
</dbReference>
<reference evidence="4" key="1">
    <citation type="journal article" date="2017" name="Genome Biol.">
        <title>Comparative genomics reveals high biological diversity and specific adaptations in the industrially and medically important fungal genus Aspergillus.</title>
        <authorList>
            <person name="de Vries R.P."/>
            <person name="Riley R."/>
            <person name="Wiebenga A."/>
            <person name="Aguilar-Osorio G."/>
            <person name="Amillis S."/>
            <person name="Uchima C.A."/>
            <person name="Anderluh G."/>
            <person name="Asadollahi M."/>
            <person name="Askin M."/>
            <person name="Barry K."/>
            <person name="Battaglia E."/>
            <person name="Bayram O."/>
            <person name="Benocci T."/>
            <person name="Braus-Stromeyer S.A."/>
            <person name="Caldana C."/>
            <person name="Canovas D."/>
            <person name="Cerqueira G.C."/>
            <person name="Chen F."/>
            <person name="Chen W."/>
            <person name="Choi C."/>
            <person name="Clum A."/>
            <person name="Dos Santos R.A."/>
            <person name="Damasio A.R."/>
            <person name="Diallinas G."/>
            <person name="Emri T."/>
            <person name="Fekete E."/>
            <person name="Flipphi M."/>
            <person name="Freyberg S."/>
            <person name="Gallo A."/>
            <person name="Gournas C."/>
            <person name="Habgood R."/>
            <person name="Hainaut M."/>
            <person name="Harispe M.L."/>
            <person name="Henrissat B."/>
            <person name="Hilden K.S."/>
            <person name="Hope R."/>
            <person name="Hossain A."/>
            <person name="Karabika E."/>
            <person name="Karaffa L."/>
            <person name="Karanyi Z."/>
            <person name="Krasevec N."/>
            <person name="Kuo A."/>
            <person name="Kusch H."/>
            <person name="LaButti K."/>
            <person name="Lagendijk E.L."/>
            <person name="Lapidus A."/>
            <person name="Levasseur A."/>
            <person name="Lindquist E."/>
            <person name="Lipzen A."/>
            <person name="Logrieco A.F."/>
            <person name="MacCabe A."/>
            <person name="Maekelae M.R."/>
            <person name="Malavazi I."/>
            <person name="Melin P."/>
            <person name="Meyer V."/>
            <person name="Mielnichuk N."/>
            <person name="Miskei M."/>
            <person name="Molnar A.P."/>
            <person name="Mule G."/>
            <person name="Ngan C.Y."/>
            <person name="Orejas M."/>
            <person name="Orosz E."/>
            <person name="Ouedraogo J.P."/>
            <person name="Overkamp K.M."/>
            <person name="Park H.-S."/>
            <person name="Perrone G."/>
            <person name="Piumi F."/>
            <person name="Punt P.J."/>
            <person name="Ram A.F."/>
            <person name="Ramon A."/>
            <person name="Rauscher S."/>
            <person name="Record E."/>
            <person name="Riano-Pachon D.M."/>
            <person name="Robert V."/>
            <person name="Roehrig J."/>
            <person name="Ruller R."/>
            <person name="Salamov A."/>
            <person name="Salih N.S."/>
            <person name="Samson R.A."/>
            <person name="Sandor E."/>
            <person name="Sanguinetti M."/>
            <person name="Schuetze T."/>
            <person name="Sepcic K."/>
            <person name="Shelest E."/>
            <person name="Sherlock G."/>
            <person name="Sophianopoulou V."/>
            <person name="Squina F.M."/>
            <person name="Sun H."/>
            <person name="Susca A."/>
            <person name="Todd R.B."/>
            <person name="Tsang A."/>
            <person name="Unkles S.E."/>
            <person name="van de Wiele N."/>
            <person name="van Rossen-Uffink D."/>
            <person name="Oliveira J.V."/>
            <person name="Vesth T.C."/>
            <person name="Visser J."/>
            <person name="Yu J.-H."/>
            <person name="Zhou M."/>
            <person name="Andersen M.R."/>
            <person name="Archer D.B."/>
            <person name="Baker S.E."/>
            <person name="Benoit I."/>
            <person name="Brakhage A.A."/>
            <person name="Braus G.H."/>
            <person name="Fischer R."/>
            <person name="Frisvad J.C."/>
            <person name="Goldman G.H."/>
            <person name="Houbraken J."/>
            <person name="Oakley B."/>
            <person name="Pocsi I."/>
            <person name="Scazzocchio C."/>
            <person name="Seiboth B."/>
            <person name="vanKuyk P.A."/>
            <person name="Wortman J."/>
            <person name="Dyer P.S."/>
            <person name="Grigoriev I.V."/>
        </authorList>
    </citation>
    <scope>NUCLEOTIDE SEQUENCE [LARGE SCALE GENOMIC DNA]</scope>
    <source>
        <strain evidence="4">CBS 506.65</strain>
    </source>
</reference>
<feature type="compositionally biased region" description="Basic and acidic residues" evidence="1">
    <location>
        <begin position="41"/>
        <end position="57"/>
    </location>
</feature>
<feature type="transmembrane region" description="Helical" evidence="2">
    <location>
        <begin position="15"/>
        <end position="33"/>
    </location>
</feature>
<dbReference type="GeneID" id="34610115"/>
<organism evidence="3 4">
    <name type="scientific">Penicilliopsis zonata CBS 506.65</name>
    <dbReference type="NCBI Taxonomy" id="1073090"/>
    <lineage>
        <taxon>Eukaryota</taxon>
        <taxon>Fungi</taxon>
        <taxon>Dikarya</taxon>
        <taxon>Ascomycota</taxon>
        <taxon>Pezizomycotina</taxon>
        <taxon>Eurotiomycetes</taxon>
        <taxon>Eurotiomycetidae</taxon>
        <taxon>Eurotiales</taxon>
        <taxon>Aspergillaceae</taxon>
        <taxon>Penicilliopsis</taxon>
    </lineage>
</organism>
<dbReference type="EMBL" id="KV878347">
    <property type="protein sequence ID" value="OJJ44759.1"/>
    <property type="molecule type" value="Genomic_DNA"/>
</dbReference>
<keyword evidence="2" id="KW-0812">Transmembrane</keyword>
<evidence type="ECO:0000313" key="4">
    <source>
        <dbReference type="Proteomes" id="UP000184188"/>
    </source>
</evidence>
<evidence type="ECO:0000256" key="1">
    <source>
        <dbReference type="SAM" id="MobiDB-lite"/>
    </source>
</evidence>
<dbReference type="AlphaFoldDB" id="A0A1L9SC87"/>
<gene>
    <name evidence="3" type="ORF">ASPZODRAFT_134878</name>
</gene>
<keyword evidence="2" id="KW-1133">Transmembrane helix</keyword>
<keyword evidence="4" id="KW-1185">Reference proteome</keyword>
<evidence type="ECO:0000256" key="2">
    <source>
        <dbReference type="SAM" id="Phobius"/>
    </source>
</evidence>
<dbReference type="Proteomes" id="UP000184188">
    <property type="component" value="Unassembled WGS sequence"/>
</dbReference>
<keyword evidence="2" id="KW-0472">Membrane</keyword>
<dbReference type="VEuPathDB" id="FungiDB:ASPZODRAFT_134878"/>
<name>A0A1L9SC87_9EURO</name>